<comment type="subcellular location">
    <subcellularLocation>
        <location evidence="2">Membrane</location>
    </subcellularLocation>
</comment>
<comment type="pathway">
    <text evidence="3">Secondary metabolite biosynthesis; terpenoid biosynthesis.</text>
</comment>
<keyword evidence="7 13" id="KW-0479">Metal-binding</keyword>
<comment type="similarity">
    <text evidence="4">Belongs to the cytochrome P450 family.</text>
</comment>
<dbReference type="InterPro" id="IPR050121">
    <property type="entry name" value="Cytochrome_P450_monoxygenase"/>
</dbReference>
<dbReference type="PANTHER" id="PTHR24305">
    <property type="entry name" value="CYTOCHROME P450"/>
    <property type="match status" value="1"/>
</dbReference>
<protein>
    <submittedName>
        <fullName evidence="14">Cytochrome P450</fullName>
    </submittedName>
</protein>
<evidence type="ECO:0000256" key="4">
    <source>
        <dbReference type="ARBA" id="ARBA00010617"/>
    </source>
</evidence>
<dbReference type="PRINTS" id="PR00385">
    <property type="entry name" value="P450"/>
</dbReference>
<sequence>MPKGPLWDGRLISRSDRKSSAAKEAARGDLINTRDLNVHAKSRKTWDTAFIPAAIKGYKAMLIRRVAQLVEALGSQTDATVDLSQCFDFMGDLAFGGGFELMRDGDSDGLWHMMERGLYLPALTQQVPWCLGFLPYFSMAGKKESDALRKFALDQAKRRLQEGSIHNDLFYYLMDAKRLDAKPQPLPLVISNATLAIVAGSDTSATVLSNTFFFLLSHPESYDRLQSEIDEAFPPGDKDPTDTALLSNLPYLTAVIKESLRLLPPVATSLQRAPTVGTGISSFLKVPPSSFRLTQSIAIHGTFLRALTSTSPTDGWQKITTPEFVTNDDAFIPFSTGPANCVGKNLAMLEIRMVVAHIMRAFELQFSDGYDTQRWEEDLKDYFVMQKGSLPVNLTRRTG</sequence>
<evidence type="ECO:0000256" key="7">
    <source>
        <dbReference type="ARBA" id="ARBA00022723"/>
    </source>
</evidence>
<evidence type="ECO:0000256" key="11">
    <source>
        <dbReference type="ARBA" id="ARBA00023033"/>
    </source>
</evidence>
<dbReference type="PRINTS" id="PR00463">
    <property type="entry name" value="EP450I"/>
</dbReference>
<dbReference type="InterPro" id="IPR036396">
    <property type="entry name" value="Cyt_P450_sf"/>
</dbReference>
<dbReference type="Pfam" id="PF00067">
    <property type="entry name" value="p450"/>
    <property type="match status" value="2"/>
</dbReference>
<evidence type="ECO:0000256" key="1">
    <source>
        <dbReference type="ARBA" id="ARBA00001971"/>
    </source>
</evidence>
<evidence type="ECO:0000256" key="8">
    <source>
        <dbReference type="ARBA" id="ARBA00022989"/>
    </source>
</evidence>
<comment type="caution">
    <text evidence="14">The sequence shown here is derived from an EMBL/GenBank/DDBJ whole genome shotgun (WGS) entry which is preliminary data.</text>
</comment>
<dbReference type="OrthoDB" id="6692864at2759"/>
<evidence type="ECO:0000256" key="3">
    <source>
        <dbReference type="ARBA" id="ARBA00004721"/>
    </source>
</evidence>
<dbReference type="GO" id="GO:0004497">
    <property type="term" value="F:monooxygenase activity"/>
    <property type="evidence" value="ECO:0007669"/>
    <property type="project" value="UniProtKB-KW"/>
</dbReference>
<dbReference type="SUPFAM" id="SSF48264">
    <property type="entry name" value="Cytochrome P450"/>
    <property type="match status" value="1"/>
</dbReference>
<evidence type="ECO:0000256" key="10">
    <source>
        <dbReference type="ARBA" id="ARBA00023004"/>
    </source>
</evidence>
<organism evidence="14 15">
    <name type="scientific">Mycena sanguinolenta</name>
    <dbReference type="NCBI Taxonomy" id="230812"/>
    <lineage>
        <taxon>Eukaryota</taxon>
        <taxon>Fungi</taxon>
        <taxon>Dikarya</taxon>
        <taxon>Basidiomycota</taxon>
        <taxon>Agaricomycotina</taxon>
        <taxon>Agaricomycetes</taxon>
        <taxon>Agaricomycetidae</taxon>
        <taxon>Agaricales</taxon>
        <taxon>Marasmiineae</taxon>
        <taxon>Mycenaceae</taxon>
        <taxon>Mycena</taxon>
    </lineage>
</organism>
<dbReference type="PANTHER" id="PTHR24305:SF166">
    <property type="entry name" value="CYTOCHROME P450 12A4, MITOCHONDRIAL-RELATED"/>
    <property type="match status" value="1"/>
</dbReference>
<evidence type="ECO:0000256" key="9">
    <source>
        <dbReference type="ARBA" id="ARBA00023002"/>
    </source>
</evidence>
<feature type="binding site" description="axial binding residue" evidence="13">
    <location>
        <position position="341"/>
    </location>
    <ligand>
        <name>heme</name>
        <dbReference type="ChEBI" id="CHEBI:30413"/>
    </ligand>
    <ligandPart>
        <name>Fe</name>
        <dbReference type="ChEBI" id="CHEBI:18248"/>
    </ligandPart>
</feature>
<evidence type="ECO:0000256" key="6">
    <source>
        <dbReference type="ARBA" id="ARBA00022692"/>
    </source>
</evidence>
<keyword evidence="11" id="KW-0503">Monooxygenase</keyword>
<dbReference type="InterPro" id="IPR001128">
    <property type="entry name" value="Cyt_P450"/>
</dbReference>
<evidence type="ECO:0000256" key="2">
    <source>
        <dbReference type="ARBA" id="ARBA00004370"/>
    </source>
</evidence>
<evidence type="ECO:0000256" key="5">
    <source>
        <dbReference type="ARBA" id="ARBA00022617"/>
    </source>
</evidence>
<keyword evidence="6" id="KW-0812">Transmembrane</keyword>
<evidence type="ECO:0000313" key="14">
    <source>
        <dbReference type="EMBL" id="KAF7373203.1"/>
    </source>
</evidence>
<name>A0A8H6Z5Z9_9AGAR</name>
<proteinExistence type="inferred from homology"/>
<gene>
    <name evidence="14" type="ORF">MSAN_00528900</name>
</gene>
<reference evidence="14" key="1">
    <citation type="submission" date="2020-05" db="EMBL/GenBank/DDBJ databases">
        <title>Mycena genomes resolve the evolution of fungal bioluminescence.</title>
        <authorList>
            <person name="Tsai I.J."/>
        </authorList>
    </citation>
    <scope>NUCLEOTIDE SEQUENCE</scope>
    <source>
        <strain evidence="14">160909Yilan</strain>
    </source>
</reference>
<evidence type="ECO:0000256" key="12">
    <source>
        <dbReference type="ARBA" id="ARBA00023136"/>
    </source>
</evidence>
<evidence type="ECO:0000313" key="15">
    <source>
        <dbReference type="Proteomes" id="UP000623467"/>
    </source>
</evidence>
<dbReference type="EMBL" id="JACAZH010000003">
    <property type="protein sequence ID" value="KAF7373203.1"/>
    <property type="molecule type" value="Genomic_DNA"/>
</dbReference>
<dbReference type="GO" id="GO:0020037">
    <property type="term" value="F:heme binding"/>
    <property type="evidence" value="ECO:0007669"/>
    <property type="project" value="InterPro"/>
</dbReference>
<keyword evidence="5 13" id="KW-0349">Heme</keyword>
<dbReference type="GO" id="GO:0005506">
    <property type="term" value="F:iron ion binding"/>
    <property type="evidence" value="ECO:0007669"/>
    <property type="project" value="InterPro"/>
</dbReference>
<dbReference type="InterPro" id="IPR002401">
    <property type="entry name" value="Cyt_P450_E_grp-I"/>
</dbReference>
<keyword evidence="10 13" id="KW-0408">Iron</keyword>
<keyword evidence="12" id="KW-0472">Membrane</keyword>
<dbReference type="Proteomes" id="UP000623467">
    <property type="component" value="Unassembled WGS sequence"/>
</dbReference>
<evidence type="ECO:0000256" key="13">
    <source>
        <dbReference type="PIRSR" id="PIRSR602401-1"/>
    </source>
</evidence>
<keyword evidence="9" id="KW-0560">Oxidoreductase</keyword>
<dbReference type="GO" id="GO:0016705">
    <property type="term" value="F:oxidoreductase activity, acting on paired donors, with incorporation or reduction of molecular oxygen"/>
    <property type="evidence" value="ECO:0007669"/>
    <property type="project" value="InterPro"/>
</dbReference>
<keyword evidence="8" id="KW-1133">Transmembrane helix</keyword>
<comment type="cofactor">
    <cofactor evidence="1 13">
        <name>heme</name>
        <dbReference type="ChEBI" id="CHEBI:30413"/>
    </cofactor>
</comment>
<accession>A0A8H6Z5Z9</accession>
<dbReference type="Gene3D" id="1.10.630.10">
    <property type="entry name" value="Cytochrome P450"/>
    <property type="match status" value="1"/>
</dbReference>
<keyword evidence="15" id="KW-1185">Reference proteome</keyword>
<dbReference type="AlphaFoldDB" id="A0A8H6Z5Z9"/>
<dbReference type="GO" id="GO:0016020">
    <property type="term" value="C:membrane"/>
    <property type="evidence" value="ECO:0007669"/>
    <property type="project" value="UniProtKB-SubCell"/>
</dbReference>